<dbReference type="InterPro" id="IPR031934">
    <property type="entry name" value="DUF4769"/>
</dbReference>
<proteinExistence type="predicted"/>
<gene>
    <name evidence="1" type="ORF">QE152_g8129</name>
</gene>
<sequence length="182" mass="20988">MQGMQLNSKMNPYYQASEPEYLEVSTNAGDAVEFENESVLPCGNQNSFHEDQLVHFPLRIFNKAVSLFRTAVSLKKKAIGLEEEILQRFPSEKLEFYRVSKRGKIYNKYGNLRSSFNILLQEFYRVSKRGKIYNKYGNLRSSFKAAITCHVLPTKTKPKETKNVDTKKILNLKKMTKTAFAA</sequence>
<reference evidence="1 2" key="1">
    <citation type="journal article" date="2024" name="BMC Genomics">
        <title>De novo assembly and annotation of Popillia japonica's genome with initial clues to its potential as an invasive pest.</title>
        <authorList>
            <person name="Cucini C."/>
            <person name="Boschi S."/>
            <person name="Funari R."/>
            <person name="Cardaioli E."/>
            <person name="Iannotti N."/>
            <person name="Marturano G."/>
            <person name="Paoli F."/>
            <person name="Bruttini M."/>
            <person name="Carapelli A."/>
            <person name="Frati F."/>
            <person name="Nardi F."/>
        </authorList>
    </citation>
    <scope>NUCLEOTIDE SEQUENCE [LARGE SCALE GENOMIC DNA]</scope>
    <source>
        <strain evidence="1">DMR45628</strain>
    </source>
</reference>
<accession>A0AAW1MBV2</accession>
<organism evidence="1 2">
    <name type="scientific">Popillia japonica</name>
    <name type="common">Japanese beetle</name>
    <dbReference type="NCBI Taxonomy" id="7064"/>
    <lineage>
        <taxon>Eukaryota</taxon>
        <taxon>Metazoa</taxon>
        <taxon>Ecdysozoa</taxon>
        <taxon>Arthropoda</taxon>
        <taxon>Hexapoda</taxon>
        <taxon>Insecta</taxon>
        <taxon>Pterygota</taxon>
        <taxon>Neoptera</taxon>
        <taxon>Endopterygota</taxon>
        <taxon>Coleoptera</taxon>
        <taxon>Polyphaga</taxon>
        <taxon>Scarabaeiformia</taxon>
        <taxon>Scarabaeidae</taxon>
        <taxon>Rutelinae</taxon>
        <taxon>Popillia</taxon>
    </lineage>
</organism>
<dbReference type="Pfam" id="PF15992">
    <property type="entry name" value="DUF4769"/>
    <property type="match status" value="1"/>
</dbReference>
<comment type="caution">
    <text evidence="1">The sequence shown here is derived from an EMBL/GenBank/DDBJ whole genome shotgun (WGS) entry which is preliminary data.</text>
</comment>
<name>A0AAW1MBV2_POPJA</name>
<dbReference type="EMBL" id="JASPKY010000063">
    <property type="protein sequence ID" value="KAK9744017.1"/>
    <property type="molecule type" value="Genomic_DNA"/>
</dbReference>
<protein>
    <submittedName>
        <fullName evidence="1">Uncharacterized protein</fullName>
    </submittedName>
</protein>
<dbReference type="AlphaFoldDB" id="A0AAW1MBV2"/>
<evidence type="ECO:0000313" key="2">
    <source>
        <dbReference type="Proteomes" id="UP001458880"/>
    </source>
</evidence>
<evidence type="ECO:0000313" key="1">
    <source>
        <dbReference type="EMBL" id="KAK9744017.1"/>
    </source>
</evidence>
<dbReference type="Proteomes" id="UP001458880">
    <property type="component" value="Unassembled WGS sequence"/>
</dbReference>
<keyword evidence="2" id="KW-1185">Reference proteome</keyword>